<dbReference type="SUPFAM" id="SSF54909">
    <property type="entry name" value="Dimeric alpha+beta barrel"/>
    <property type="match status" value="1"/>
</dbReference>
<comment type="subunit">
    <text evidence="1">Homodimer.</text>
</comment>
<dbReference type="SMART" id="SM00886">
    <property type="entry name" value="Dabb"/>
    <property type="match status" value="1"/>
</dbReference>
<reference evidence="3" key="1">
    <citation type="submission" date="2021-01" db="EMBL/GenBank/DDBJ databases">
        <authorList>
            <person name="Corre E."/>
            <person name="Pelletier E."/>
            <person name="Niang G."/>
            <person name="Scheremetjew M."/>
            <person name="Finn R."/>
            <person name="Kale V."/>
            <person name="Holt S."/>
            <person name="Cochrane G."/>
            <person name="Meng A."/>
            <person name="Brown T."/>
            <person name="Cohen L."/>
        </authorList>
    </citation>
    <scope>NUCLEOTIDE SEQUENCE</scope>
    <source>
        <strain evidence="3">PLY182g</strain>
    </source>
</reference>
<dbReference type="PROSITE" id="PS51502">
    <property type="entry name" value="S_R_A_B_BARREL"/>
    <property type="match status" value="1"/>
</dbReference>
<sequence>MSKILLTELSIVVGAALLVVARRLLRQRDSSSTSSVLRHVVLFRLKEDAPADEFVAAFDVLAEELCELIAGYERGVQCSVEPDVSKGMTHAFVLTFADAAARDKYVPHPKHTEFVERWVKPNIADVCVTDFEVEYSLQAKNK</sequence>
<evidence type="ECO:0000313" key="3">
    <source>
        <dbReference type="EMBL" id="CAD8619014.1"/>
    </source>
</evidence>
<dbReference type="Gene3D" id="3.30.70.100">
    <property type="match status" value="1"/>
</dbReference>
<protein>
    <recommendedName>
        <fullName evidence="2">Stress-response A/B barrel domain-containing protein</fullName>
    </recommendedName>
</protein>
<feature type="domain" description="Stress-response A/B barrel" evidence="2">
    <location>
        <begin position="37"/>
        <end position="131"/>
    </location>
</feature>
<evidence type="ECO:0000259" key="2">
    <source>
        <dbReference type="PROSITE" id="PS51502"/>
    </source>
</evidence>
<dbReference type="EMBL" id="HBEY01046679">
    <property type="protein sequence ID" value="CAD8619014.1"/>
    <property type="molecule type" value="Transcribed_RNA"/>
</dbReference>
<dbReference type="InterPro" id="IPR044662">
    <property type="entry name" value="HS1/DABB1-like"/>
</dbReference>
<organism evidence="3">
    <name type="scientific">Coccolithus braarudii</name>
    <dbReference type="NCBI Taxonomy" id="221442"/>
    <lineage>
        <taxon>Eukaryota</taxon>
        <taxon>Haptista</taxon>
        <taxon>Haptophyta</taxon>
        <taxon>Prymnesiophyceae</taxon>
        <taxon>Coccolithales</taxon>
        <taxon>Coccolithaceae</taxon>
        <taxon>Coccolithus</taxon>
    </lineage>
</organism>
<dbReference type="PANTHER" id="PTHR33178:SF10">
    <property type="entry name" value="STRESS-RESPONSE A_B BARREL DOMAIN-CONTAINING PROTEIN"/>
    <property type="match status" value="1"/>
</dbReference>
<dbReference type="PANTHER" id="PTHR33178">
    <property type="match status" value="1"/>
</dbReference>
<dbReference type="Pfam" id="PF07876">
    <property type="entry name" value="Dabb"/>
    <property type="match status" value="1"/>
</dbReference>
<dbReference type="InterPro" id="IPR013097">
    <property type="entry name" value="Dabb"/>
</dbReference>
<dbReference type="InterPro" id="IPR011008">
    <property type="entry name" value="Dimeric_a/b-barrel"/>
</dbReference>
<proteinExistence type="predicted"/>
<accession>A0A7S0LSV8</accession>
<evidence type="ECO:0000256" key="1">
    <source>
        <dbReference type="ARBA" id="ARBA00011738"/>
    </source>
</evidence>
<gene>
    <name evidence="3" type="ORF">CPEL01642_LOCUS22395</name>
</gene>
<dbReference type="AlphaFoldDB" id="A0A7S0LSV8"/>
<name>A0A7S0LSV8_9EUKA</name>